<dbReference type="NCBIfam" id="TIGR00687">
    <property type="entry name" value="pyridox_kin"/>
    <property type="match status" value="1"/>
</dbReference>
<evidence type="ECO:0000256" key="7">
    <source>
        <dbReference type="ARBA" id="ARBA00022679"/>
    </source>
</evidence>
<feature type="domain" description="Pyridoxamine kinase/Phosphomethylpyrimidine kinase" evidence="15">
    <location>
        <begin position="77"/>
        <end position="270"/>
    </location>
</feature>
<evidence type="ECO:0000256" key="4">
    <source>
        <dbReference type="ARBA" id="ARBA00008805"/>
    </source>
</evidence>
<protein>
    <recommendedName>
        <fullName evidence="6">Pyridoxal kinase</fullName>
        <ecNumber evidence="5">2.7.1.35</ecNumber>
    </recommendedName>
    <alternativeName>
        <fullName evidence="11">Pyridoxine kinase</fullName>
    </alternativeName>
</protein>
<dbReference type="PANTHER" id="PTHR10534">
    <property type="entry name" value="PYRIDOXAL KINASE"/>
    <property type="match status" value="1"/>
</dbReference>
<dbReference type="STRING" id="225164.V4AMQ3"/>
<evidence type="ECO:0000259" key="15">
    <source>
        <dbReference type="Pfam" id="PF08543"/>
    </source>
</evidence>
<evidence type="ECO:0000256" key="1">
    <source>
        <dbReference type="ARBA" id="ARBA00004750"/>
    </source>
</evidence>
<evidence type="ECO:0000256" key="11">
    <source>
        <dbReference type="ARBA" id="ARBA00032808"/>
    </source>
</evidence>
<comment type="catalytic activity">
    <reaction evidence="12">
        <text>pyridoxamine + ATP = pyridoxamine 5'-phosphate + ADP + H(+)</text>
        <dbReference type="Rhea" id="RHEA:25104"/>
        <dbReference type="ChEBI" id="CHEBI:15378"/>
        <dbReference type="ChEBI" id="CHEBI:30616"/>
        <dbReference type="ChEBI" id="CHEBI:57761"/>
        <dbReference type="ChEBI" id="CHEBI:58451"/>
        <dbReference type="ChEBI" id="CHEBI:456216"/>
        <dbReference type="EC" id="2.7.1.35"/>
    </reaction>
    <physiologicalReaction direction="left-to-right" evidence="12">
        <dbReference type="Rhea" id="RHEA:25105"/>
    </physiologicalReaction>
</comment>
<sequence>MSETELRVLSIQSSVVYGYVGNKCATFPLQVLGFDVSTINSVQFSNHKGYGYCKGQVLNHSEVSELYDGLKHNNLINFSHVLTGYIGSKCFLEKVSEMIKEIKENNPKLIYVCDPVMGDNGKMYVPQDLLPVYRDMIIPLADILTPNQFELEVLTEKKIEGLEDALSAIDILHNRGVPTVVLSSSNLGTSGTLLCVASSVKSKFYYFCDGKKEIYKIEFPLLPAFFSGTGDLFAASLLAWSQKDQNLKLALEKTVSTVQAVIKRTLNYAKSLSAENEPSKKQLELRIIQSKKDLENPEIIHHAVPV</sequence>
<proteinExistence type="inferred from homology"/>
<evidence type="ECO:0000256" key="5">
    <source>
        <dbReference type="ARBA" id="ARBA00012104"/>
    </source>
</evidence>
<name>V4AMQ3_LOTGI</name>
<gene>
    <name evidence="16" type="ORF">LOTGIDRAFT_144857</name>
</gene>
<reference evidence="16 17" key="1">
    <citation type="journal article" date="2013" name="Nature">
        <title>Insights into bilaterian evolution from three spiralian genomes.</title>
        <authorList>
            <person name="Simakov O."/>
            <person name="Marletaz F."/>
            <person name="Cho S.J."/>
            <person name="Edsinger-Gonzales E."/>
            <person name="Havlak P."/>
            <person name="Hellsten U."/>
            <person name="Kuo D.H."/>
            <person name="Larsson T."/>
            <person name="Lv J."/>
            <person name="Arendt D."/>
            <person name="Savage R."/>
            <person name="Osoegawa K."/>
            <person name="de Jong P."/>
            <person name="Grimwood J."/>
            <person name="Chapman J.A."/>
            <person name="Shapiro H."/>
            <person name="Aerts A."/>
            <person name="Otillar R.P."/>
            <person name="Terry A.Y."/>
            <person name="Boore J.L."/>
            <person name="Grigoriev I.V."/>
            <person name="Lindberg D.R."/>
            <person name="Seaver E.C."/>
            <person name="Weisblat D.A."/>
            <person name="Putnam N.H."/>
            <person name="Rokhsar D.S."/>
        </authorList>
    </citation>
    <scope>NUCLEOTIDE SEQUENCE [LARGE SCALE GENOMIC DNA]</scope>
</reference>
<dbReference type="InterPro" id="IPR029056">
    <property type="entry name" value="Ribokinase-like"/>
</dbReference>
<keyword evidence="9" id="KW-0418">Kinase</keyword>
<comment type="pathway">
    <text evidence="2">Cofactor metabolism; pyridoxal 5'-phosphate salvage; pyridoxine 5'-phosphate from pyridoxine: step 1/1.</text>
</comment>
<dbReference type="HOGENOM" id="CLU_046496_1_1_1"/>
<dbReference type="EC" id="2.7.1.35" evidence="5"/>
<dbReference type="CTD" id="20234886"/>
<evidence type="ECO:0000313" key="17">
    <source>
        <dbReference type="Proteomes" id="UP000030746"/>
    </source>
</evidence>
<dbReference type="Proteomes" id="UP000030746">
    <property type="component" value="Unassembled WGS sequence"/>
</dbReference>
<evidence type="ECO:0000256" key="2">
    <source>
        <dbReference type="ARBA" id="ARBA00004835"/>
    </source>
</evidence>
<dbReference type="SUPFAM" id="SSF53613">
    <property type="entry name" value="Ribokinase-like"/>
    <property type="match status" value="1"/>
</dbReference>
<evidence type="ECO:0000256" key="9">
    <source>
        <dbReference type="ARBA" id="ARBA00022777"/>
    </source>
</evidence>
<dbReference type="EMBL" id="KB201747">
    <property type="protein sequence ID" value="ESO94876.1"/>
    <property type="molecule type" value="Genomic_DNA"/>
</dbReference>
<evidence type="ECO:0000256" key="10">
    <source>
        <dbReference type="ARBA" id="ARBA00022840"/>
    </source>
</evidence>
<evidence type="ECO:0000256" key="6">
    <source>
        <dbReference type="ARBA" id="ARBA00018134"/>
    </source>
</evidence>
<evidence type="ECO:0000256" key="13">
    <source>
        <dbReference type="ARBA" id="ARBA00047377"/>
    </source>
</evidence>
<dbReference type="KEGG" id="lgi:LOTGIDRAFT_144857"/>
<dbReference type="PANTHER" id="PTHR10534:SF2">
    <property type="entry name" value="PYRIDOXAL KINASE"/>
    <property type="match status" value="1"/>
</dbReference>
<comment type="pathway">
    <text evidence="1">Cofactor metabolism; pyridoxal 5'-phosphate salvage; pyridoxamine 5'-phosphate from pyridoxamine: step 1/1.</text>
</comment>
<evidence type="ECO:0000256" key="14">
    <source>
        <dbReference type="ARBA" id="ARBA00048524"/>
    </source>
</evidence>
<evidence type="ECO:0000256" key="12">
    <source>
        <dbReference type="ARBA" id="ARBA00047310"/>
    </source>
</evidence>
<dbReference type="UniPathway" id="UPA01068">
    <property type="reaction ID" value="UER00298"/>
</dbReference>
<dbReference type="GO" id="GO:0009443">
    <property type="term" value="P:pyridoxal 5'-phosphate salvage"/>
    <property type="evidence" value="ECO:0007669"/>
    <property type="project" value="InterPro"/>
</dbReference>
<dbReference type="AlphaFoldDB" id="V4AMQ3"/>
<organism evidence="16 17">
    <name type="scientific">Lottia gigantea</name>
    <name type="common">Giant owl limpet</name>
    <dbReference type="NCBI Taxonomy" id="225164"/>
    <lineage>
        <taxon>Eukaryota</taxon>
        <taxon>Metazoa</taxon>
        <taxon>Spiralia</taxon>
        <taxon>Lophotrochozoa</taxon>
        <taxon>Mollusca</taxon>
        <taxon>Gastropoda</taxon>
        <taxon>Patellogastropoda</taxon>
        <taxon>Lottioidea</taxon>
        <taxon>Lottiidae</taxon>
        <taxon>Lottia</taxon>
    </lineage>
</organism>
<dbReference type="GO" id="GO:0005829">
    <property type="term" value="C:cytosol"/>
    <property type="evidence" value="ECO:0007669"/>
    <property type="project" value="TreeGrafter"/>
</dbReference>
<comment type="catalytic activity">
    <reaction evidence="13">
        <text>pyridoxal + ATP = pyridoxal 5'-phosphate + ADP + H(+)</text>
        <dbReference type="Rhea" id="RHEA:10224"/>
        <dbReference type="ChEBI" id="CHEBI:15378"/>
        <dbReference type="ChEBI" id="CHEBI:17310"/>
        <dbReference type="ChEBI" id="CHEBI:30616"/>
        <dbReference type="ChEBI" id="CHEBI:456216"/>
        <dbReference type="ChEBI" id="CHEBI:597326"/>
        <dbReference type="EC" id="2.7.1.35"/>
    </reaction>
    <physiologicalReaction direction="left-to-right" evidence="13">
        <dbReference type="Rhea" id="RHEA:10225"/>
    </physiologicalReaction>
</comment>
<keyword evidence="7" id="KW-0808">Transferase</keyword>
<evidence type="ECO:0000256" key="3">
    <source>
        <dbReference type="ARBA" id="ARBA00005210"/>
    </source>
</evidence>
<dbReference type="CDD" id="cd01173">
    <property type="entry name" value="pyridoxal_pyridoxamine_kinase"/>
    <property type="match status" value="1"/>
</dbReference>
<dbReference type="OrthoDB" id="2104723at2759"/>
<dbReference type="GO" id="GO:0005524">
    <property type="term" value="F:ATP binding"/>
    <property type="evidence" value="ECO:0007669"/>
    <property type="project" value="UniProtKB-KW"/>
</dbReference>
<keyword evidence="17" id="KW-1185">Reference proteome</keyword>
<evidence type="ECO:0000313" key="16">
    <source>
        <dbReference type="EMBL" id="ESO94876.1"/>
    </source>
</evidence>
<keyword evidence="10" id="KW-0067">ATP-binding</keyword>
<dbReference type="GeneID" id="20234886"/>
<dbReference type="GO" id="GO:0008478">
    <property type="term" value="F:pyridoxal kinase activity"/>
    <property type="evidence" value="ECO:0007669"/>
    <property type="project" value="UniProtKB-EC"/>
</dbReference>
<dbReference type="Gene3D" id="3.40.1190.20">
    <property type="match status" value="1"/>
</dbReference>
<dbReference type="InterPro" id="IPR004625">
    <property type="entry name" value="PyrdxlKinase"/>
</dbReference>
<comment type="similarity">
    <text evidence="4">Belongs to the pyridoxine kinase family.</text>
</comment>
<dbReference type="Pfam" id="PF08543">
    <property type="entry name" value="Phos_pyr_kin"/>
    <property type="match status" value="1"/>
</dbReference>
<dbReference type="RefSeq" id="XP_009054441.1">
    <property type="nucleotide sequence ID" value="XM_009056193.1"/>
</dbReference>
<dbReference type="InterPro" id="IPR013749">
    <property type="entry name" value="PM/HMP-P_kinase-1"/>
</dbReference>
<keyword evidence="8" id="KW-0547">Nucleotide-binding</keyword>
<accession>V4AMQ3</accession>
<dbReference type="OMA" id="HTQYGQW"/>
<comment type="catalytic activity">
    <reaction evidence="14">
        <text>pyridoxine + ATP = pyridoxine 5'-phosphate + ADP + H(+)</text>
        <dbReference type="Rhea" id="RHEA:25108"/>
        <dbReference type="ChEBI" id="CHEBI:15378"/>
        <dbReference type="ChEBI" id="CHEBI:16709"/>
        <dbReference type="ChEBI" id="CHEBI:30616"/>
        <dbReference type="ChEBI" id="CHEBI:58589"/>
        <dbReference type="ChEBI" id="CHEBI:456216"/>
        <dbReference type="EC" id="2.7.1.35"/>
    </reaction>
    <physiologicalReaction direction="left-to-right" evidence="14">
        <dbReference type="Rhea" id="RHEA:25109"/>
    </physiologicalReaction>
</comment>
<comment type="pathway">
    <text evidence="3">Cofactor metabolism; pyridoxal 5'-phosphate salvage; pyridoxal 5'-phosphate from pyridoxal: step 1/1.</text>
</comment>
<evidence type="ECO:0000256" key="8">
    <source>
        <dbReference type="ARBA" id="ARBA00022741"/>
    </source>
</evidence>